<evidence type="ECO:0000313" key="5">
    <source>
        <dbReference type="Proteomes" id="UP001374893"/>
    </source>
</evidence>
<evidence type="ECO:0000256" key="2">
    <source>
        <dbReference type="ARBA" id="ARBA00007639"/>
    </source>
</evidence>
<dbReference type="PANTHER" id="PTHR30036:SF7">
    <property type="entry name" value="ABC TRANSPORTER PERIPLASMIC-BINDING PROTEIN YPHF"/>
    <property type="match status" value="1"/>
</dbReference>
<dbReference type="Pfam" id="PF13407">
    <property type="entry name" value="Peripla_BP_4"/>
    <property type="match status" value="1"/>
</dbReference>
<feature type="domain" description="Periplasmic binding protein" evidence="3">
    <location>
        <begin position="48"/>
        <end position="306"/>
    </location>
</feature>
<name>A0ABN6H739_9BACT</name>
<organism evidence="4 5">
    <name type="scientific">Haloferula helveola</name>
    <dbReference type="NCBI Taxonomy" id="490095"/>
    <lineage>
        <taxon>Bacteria</taxon>
        <taxon>Pseudomonadati</taxon>
        <taxon>Verrucomicrobiota</taxon>
        <taxon>Verrucomicrobiia</taxon>
        <taxon>Verrucomicrobiales</taxon>
        <taxon>Verrucomicrobiaceae</taxon>
        <taxon>Haloferula</taxon>
    </lineage>
</organism>
<dbReference type="InterPro" id="IPR025997">
    <property type="entry name" value="SBP_2_dom"/>
</dbReference>
<gene>
    <name evidence="4" type="ORF">HAHE_26750</name>
</gene>
<comment type="similarity">
    <text evidence="2">Belongs to the bacterial solute-binding protein 2 family.</text>
</comment>
<evidence type="ECO:0000256" key="1">
    <source>
        <dbReference type="ARBA" id="ARBA00004196"/>
    </source>
</evidence>
<evidence type="ECO:0000313" key="4">
    <source>
        <dbReference type="EMBL" id="BCX48767.1"/>
    </source>
</evidence>
<keyword evidence="5" id="KW-1185">Reference proteome</keyword>
<dbReference type="Proteomes" id="UP001374893">
    <property type="component" value="Chromosome"/>
</dbReference>
<evidence type="ECO:0000259" key="3">
    <source>
        <dbReference type="Pfam" id="PF13407"/>
    </source>
</evidence>
<reference evidence="4 5" key="1">
    <citation type="submission" date="2021-06" db="EMBL/GenBank/DDBJ databases">
        <title>Complete genome of Haloferula helveola possessing various polysaccharide degrading enzymes.</title>
        <authorList>
            <person name="Takami H."/>
            <person name="Huang C."/>
            <person name="Hamasaki K."/>
        </authorList>
    </citation>
    <scope>NUCLEOTIDE SEQUENCE [LARGE SCALE GENOMIC DNA]</scope>
    <source>
        <strain evidence="4 5">CN-1</strain>
    </source>
</reference>
<sequence>MFRLFFDMQKTLIAGLSALVAGALVSGCGKSEDGGSERSYAFLTNGVASFWDICKVGAETAGKDLGVEVSVLMPDGVVQQNQMLEDVVIRGVEGIAISPIDAENQVSAINEAAAKTRLITADSDAPKSDRMFYLGMDNYEAGRMCGQLVKEALPDGGSVMIFMGRLEQDNAKGRRQGLIDELLDRDPDPTRFDPPGQVPKEGKYEILGTLTDQFDRVRGKQNVDDTLSAHPDLGCAVGLFVFNPPLILESLKSAGKLGQVKVVGFDEADETLQGIIDGHVYGTLVQNPYEYGYQSIKVLDALAKGDDSVIPENGFISVPARMIRKDNVEEFWADLNQKLGK</sequence>
<accession>A0ABN6H739</accession>
<proteinExistence type="inferred from homology"/>
<dbReference type="InterPro" id="IPR028082">
    <property type="entry name" value="Peripla_BP_I"/>
</dbReference>
<dbReference type="SUPFAM" id="SSF53822">
    <property type="entry name" value="Periplasmic binding protein-like I"/>
    <property type="match status" value="1"/>
</dbReference>
<dbReference type="PROSITE" id="PS51257">
    <property type="entry name" value="PROKAR_LIPOPROTEIN"/>
    <property type="match status" value="1"/>
</dbReference>
<dbReference type="CDD" id="cd06314">
    <property type="entry name" value="PBP1_tmGBP"/>
    <property type="match status" value="1"/>
</dbReference>
<dbReference type="PANTHER" id="PTHR30036">
    <property type="entry name" value="D-XYLOSE-BINDING PERIPLASMIC PROTEIN"/>
    <property type="match status" value="1"/>
</dbReference>
<dbReference type="EMBL" id="AP024702">
    <property type="protein sequence ID" value="BCX48767.1"/>
    <property type="molecule type" value="Genomic_DNA"/>
</dbReference>
<protein>
    <submittedName>
        <fullName evidence="4">Sugar ABC transporter substrate-binding protein</fullName>
    </submittedName>
</protein>
<comment type="subcellular location">
    <subcellularLocation>
        <location evidence="1">Cell envelope</location>
    </subcellularLocation>
</comment>
<dbReference type="Gene3D" id="3.40.50.2300">
    <property type="match status" value="2"/>
</dbReference>
<dbReference type="InterPro" id="IPR050555">
    <property type="entry name" value="Bact_Solute-Bind_Prot2"/>
</dbReference>